<protein>
    <recommendedName>
        <fullName evidence="6">UBA domain-containing protein</fullName>
    </recommendedName>
</protein>
<feature type="compositionally biased region" description="Low complexity" evidence="5">
    <location>
        <begin position="934"/>
        <end position="947"/>
    </location>
</feature>
<reference evidence="7" key="1">
    <citation type="submission" date="2021-07" db="EMBL/GenBank/DDBJ databases">
        <title>Draft genome of Mortierella alpina, strain LL118, isolated from an aspen leaf litter sample.</title>
        <authorList>
            <person name="Yang S."/>
            <person name="Vinatzer B.A."/>
        </authorList>
    </citation>
    <scope>NUCLEOTIDE SEQUENCE</scope>
    <source>
        <strain evidence="7">LL118</strain>
    </source>
</reference>
<dbReference type="Gene3D" id="1.10.8.10">
    <property type="entry name" value="DNA helicase RuvA subunit, C-terminal domain"/>
    <property type="match status" value="1"/>
</dbReference>
<dbReference type="InterPro" id="IPR015940">
    <property type="entry name" value="UBA"/>
</dbReference>
<feature type="region of interest" description="Disordered" evidence="5">
    <location>
        <begin position="1371"/>
        <end position="1482"/>
    </location>
</feature>
<feature type="coiled-coil region" evidence="4">
    <location>
        <begin position="253"/>
        <end position="332"/>
    </location>
</feature>
<sequence>MSSVKKSKSRAMPALPTSPAPCLAHSLQSEDWPIEAQKVKNEQIQAFYREYAKTAPEKGSAIEPDDHIRRITAALTQYTARGLPGGKALPEEFLRQGSEHILSPSPEELMELYATLLRDNLGKWKQNLNPKMREVLTDRSFASSTLSLHDQLDQQFRQHHQAVGSQQQEPCGCGGDHSALDFPEDSYEDEPDEEDEDDEEEDDGEEDDEDGEDSMDDEEYDDDDEQDVVDGYAHHYEENNVKMMAYEEEKLKLETVRRVREEERRLKEEFRKKKISERLKQKQEKERILLLQRLRLEDEERRKREALEKQRREKLEEEMRKKREAAEADQNARSFLFQCTLRSQIETVKQMVGATPDDSCSLTGVPRFSTTAATRLAGWEFMAMVEGVGEVSEEKGIQETLLHVAVRVGCVDLAIFFIDKGAPLDALDANGLTPLHTAAKYVSPFEVCKTLVEKTAHHIDRTCIVAGRTALHYAAMNGYAELVALLLYHHARINAQDLKGNTPESLAKSGLESTLSEKPTKTNSKQANTLKAQRYRATMQHLQKAIAAIKEAQSRKDAQLEEQRRKDEALAREEAEKDKAARRKQEEKLEADLRRRLEEEKELERLKAMASDPNGNNNNNNNNNSNSNKKKKKKKGKAGNDAATAVKDTQVSAVASSSKTDPSAESAMATPATSLSGMKAVHGSVTSQAPDASIPPPSSSSTSLSSPPSSGSAAKTPLMAAQTTTAIAKPAAAAVVAAAVVAASQPSPVTPASSQLAPPRIPKPKTSYRPSQLVVTRMTDMGFPLRESRKALIQTEGRVEDAIDLLTSGAQLADDSEDEAEQAAERARAKAKVNGANMARMAQMRPQDAYANGHSSSTVRATQQPVLASMQQPPHAHALHSAYQRPANNGVPGMHASPQRSANHPVQILQRNQPQVQPRSVPTQVLQRPLPHLQSAQAPVSAQSPPARRSLSNQGALPSMSSPISHPATTIASFIAPRTAQPVPPTRVPYSYGPSPTSSQSANAKHQQEQPSNSGTANRVPVTPTMQAMERTSSGRGSTGDLGHLGMTRKFANLDIADSPSFGSTSSFSAFPTAASTWDVNMGGKSMASPVSLELPAPISTGYQPSSMAGHNLWATSGLSLPGPPLLQSAGDSGLNSPFGSSFLTSLPATHHQQQTQQHPTHLHQLQRHQDQHQQQQSQPHHHVSHAGAIGSPLSSLEGYNEADLDLGNAGGEMIKDVLAMTGVIDSDEFVKFDAEYSLLDATLSNGSLAAAASTKRAVGGGRGSGSGSSSQPMSNLWGSGGTGAGHHDGLPSPIGTVNGHSFSSSRRGLDSGFDTNNFNGSLTDSQGGVSEYSQWNSGFALDHAMYPSSRQQQAGSSAFADSFFGSNAGIGGSSFGMHPQQSGQQHQQQQPQQPHHHHQHSHSHSMQQPRSPFEYSSFGGLGGSDSNNNSNSTGGGGNANQSSSMTSPPPSAYGSIGAIGSSRHQAAQSRPTSSSTKSSPK</sequence>
<organism evidence="7 8">
    <name type="scientific">Mortierella alpina</name>
    <name type="common">Oleaginous fungus</name>
    <name type="synonym">Mortierella renispora</name>
    <dbReference type="NCBI Taxonomy" id="64518"/>
    <lineage>
        <taxon>Eukaryota</taxon>
        <taxon>Fungi</taxon>
        <taxon>Fungi incertae sedis</taxon>
        <taxon>Mucoromycota</taxon>
        <taxon>Mortierellomycotina</taxon>
        <taxon>Mortierellomycetes</taxon>
        <taxon>Mortierellales</taxon>
        <taxon>Mortierellaceae</taxon>
        <taxon>Mortierella</taxon>
    </lineage>
</organism>
<feature type="region of interest" description="Disordered" evidence="5">
    <location>
        <begin position="1141"/>
        <end position="1195"/>
    </location>
</feature>
<dbReference type="Pfam" id="PF00627">
    <property type="entry name" value="UBA"/>
    <property type="match status" value="1"/>
</dbReference>
<keyword evidence="1" id="KW-0677">Repeat</keyword>
<feature type="region of interest" description="Disordered" evidence="5">
    <location>
        <begin position="157"/>
        <end position="225"/>
    </location>
</feature>
<evidence type="ECO:0000313" key="7">
    <source>
        <dbReference type="EMBL" id="KAG9323022.1"/>
    </source>
</evidence>
<feature type="region of interest" description="Disordered" evidence="5">
    <location>
        <begin position="978"/>
        <end position="1021"/>
    </location>
</feature>
<evidence type="ECO:0000256" key="4">
    <source>
        <dbReference type="SAM" id="Coils"/>
    </source>
</evidence>
<evidence type="ECO:0000259" key="6">
    <source>
        <dbReference type="PROSITE" id="PS50030"/>
    </source>
</evidence>
<keyword evidence="2 3" id="KW-0040">ANK repeat</keyword>
<feature type="region of interest" description="Disordered" evidence="5">
    <location>
        <begin position="885"/>
        <end position="904"/>
    </location>
</feature>
<dbReference type="PROSITE" id="PS50030">
    <property type="entry name" value="UBA"/>
    <property type="match status" value="1"/>
</dbReference>
<proteinExistence type="predicted"/>
<feature type="compositionally biased region" description="Low complexity" evidence="5">
    <location>
        <begin position="745"/>
        <end position="755"/>
    </location>
</feature>
<feature type="compositionally biased region" description="Acidic residues" evidence="5">
    <location>
        <begin position="182"/>
        <end position="225"/>
    </location>
</feature>
<dbReference type="SUPFAM" id="SSF48403">
    <property type="entry name" value="Ankyrin repeat"/>
    <property type="match status" value="1"/>
</dbReference>
<feature type="compositionally biased region" description="Polar residues" evidence="5">
    <location>
        <begin position="511"/>
        <end position="528"/>
    </location>
</feature>
<dbReference type="GO" id="GO:0005737">
    <property type="term" value="C:cytoplasm"/>
    <property type="evidence" value="ECO:0007669"/>
    <property type="project" value="TreeGrafter"/>
</dbReference>
<dbReference type="SMART" id="SM00165">
    <property type="entry name" value="UBA"/>
    <property type="match status" value="1"/>
</dbReference>
<evidence type="ECO:0000256" key="1">
    <source>
        <dbReference type="ARBA" id="ARBA00022737"/>
    </source>
</evidence>
<feature type="compositionally biased region" description="Basic residues" evidence="5">
    <location>
        <begin position="628"/>
        <end position="637"/>
    </location>
</feature>
<feature type="region of interest" description="Disordered" evidence="5">
    <location>
        <begin position="745"/>
        <end position="768"/>
    </location>
</feature>
<dbReference type="InterPro" id="IPR002110">
    <property type="entry name" value="Ankyrin_rpt"/>
</dbReference>
<feature type="domain" description="UBA" evidence="6">
    <location>
        <begin position="768"/>
        <end position="809"/>
    </location>
</feature>
<evidence type="ECO:0000313" key="8">
    <source>
        <dbReference type="Proteomes" id="UP000717515"/>
    </source>
</evidence>
<gene>
    <name evidence="7" type="ORF">KVV02_008090</name>
</gene>
<dbReference type="SUPFAM" id="SSF46934">
    <property type="entry name" value="UBA-like"/>
    <property type="match status" value="1"/>
</dbReference>
<feature type="repeat" description="ANK" evidence="3">
    <location>
        <begin position="397"/>
        <end position="429"/>
    </location>
</feature>
<feature type="compositionally biased region" description="Low complexity" evidence="5">
    <location>
        <begin position="699"/>
        <end position="718"/>
    </location>
</feature>
<feature type="region of interest" description="Disordered" evidence="5">
    <location>
        <begin position="500"/>
        <end position="528"/>
    </location>
</feature>
<feature type="compositionally biased region" description="Low complexity" evidence="5">
    <location>
        <begin position="1453"/>
        <end position="1463"/>
    </location>
</feature>
<feature type="compositionally biased region" description="Low complexity" evidence="5">
    <location>
        <begin position="1150"/>
        <end position="1160"/>
    </location>
</feature>
<comment type="caution">
    <text evidence="7">The sequence shown here is derived from an EMBL/GenBank/DDBJ whole genome shotgun (WGS) entry which is preliminary data.</text>
</comment>
<dbReference type="Pfam" id="PF12796">
    <property type="entry name" value="Ank_2"/>
    <property type="match status" value="1"/>
</dbReference>
<feature type="region of interest" description="Disordered" evidence="5">
    <location>
        <begin position="553"/>
        <end position="587"/>
    </location>
</feature>
<accession>A0A9P8A666</accession>
<feature type="repeat" description="ANK" evidence="3">
    <location>
        <begin position="466"/>
        <end position="498"/>
    </location>
</feature>
<feature type="region of interest" description="Disordered" evidence="5">
    <location>
        <begin position="934"/>
        <end position="964"/>
    </location>
</feature>
<feature type="region of interest" description="Disordered" evidence="5">
    <location>
        <begin position="1"/>
        <end position="22"/>
    </location>
</feature>
<keyword evidence="4" id="KW-0175">Coiled coil</keyword>
<dbReference type="PROSITE" id="PS50297">
    <property type="entry name" value="ANK_REP_REGION"/>
    <property type="match status" value="1"/>
</dbReference>
<dbReference type="InterPro" id="IPR036770">
    <property type="entry name" value="Ankyrin_rpt-contain_sf"/>
</dbReference>
<feature type="region of interest" description="Disordered" evidence="5">
    <location>
        <begin position="810"/>
        <end position="834"/>
    </location>
</feature>
<feature type="region of interest" description="Disordered" evidence="5">
    <location>
        <begin position="607"/>
        <end position="718"/>
    </location>
</feature>
<feature type="region of interest" description="Disordered" evidence="5">
    <location>
        <begin position="1257"/>
        <end position="1309"/>
    </location>
</feature>
<feature type="compositionally biased region" description="Polar residues" evidence="5">
    <location>
        <begin position="950"/>
        <end position="964"/>
    </location>
</feature>
<dbReference type="Gene3D" id="1.25.40.20">
    <property type="entry name" value="Ankyrin repeat-containing domain"/>
    <property type="match status" value="2"/>
</dbReference>
<feature type="compositionally biased region" description="Basic residues" evidence="5">
    <location>
        <begin position="1395"/>
        <end position="1404"/>
    </location>
</feature>
<dbReference type="PANTHER" id="PTHR24198:SF165">
    <property type="entry name" value="ANKYRIN REPEAT-CONTAINING PROTEIN-RELATED"/>
    <property type="match status" value="1"/>
</dbReference>
<dbReference type="SMART" id="SM00248">
    <property type="entry name" value="ANK"/>
    <property type="match status" value="3"/>
</dbReference>
<feature type="compositionally biased region" description="Polar residues" evidence="5">
    <location>
        <begin position="994"/>
        <end position="1017"/>
    </location>
</feature>
<name>A0A9P8A666_MORAP</name>
<feature type="compositionally biased region" description="Low complexity" evidence="5">
    <location>
        <begin position="1472"/>
        <end position="1482"/>
    </location>
</feature>
<dbReference type="InterPro" id="IPR009060">
    <property type="entry name" value="UBA-like_sf"/>
</dbReference>
<feature type="compositionally biased region" description="Low complexity" evidence="5">
    <location>
        <begin position="1377"/>
        <end position="1394"/>
    </location>
</feature>
<evidence type="ECO:0000256" key="5">
    <source>
        <dbReference type="SAM" id="MobiDB-lite"/>
    </source>
</evidence>
<dbReference type="PANTHER" id="PTHR24198">
    <property type="entry name" value="ANKYRIN REPEAT AND PROTEIN KINASE DOMAIN-CONTAINING PROTEIN"/>
    <property type="match status" value="1"/>
</dbReference>
<evidence type="ECO:0000256" key="2">
    <source>
        <dbReference type="ARBA" id="ARBA00023043"/>
    </source>
</evidence>
<dbReference type="PROSITE" id="PS50088">
    <property type="entry name" value="ANK_REPEAT"/>
    <property type="match status" value="2"/>
</dbReference>
<dbReference type="Proteomes" id="UP000717515">
    <property type="component" value="Unassembled WGS sequence"/>
</dbReference>
<feature type="compositionally biased region" description="Low complexity" evidence="5">
    <location>
        <begin position="614"/>
        <end position="627"/>
    </location>
</feature>
<feature type="compositionally biased region" description="Polar residues" evidence="5">
    <location>
        <begin position="647"/>
        <end position="663"/>
    </location>
</feature>
<evidence type="ECO:0000256" key="3">
    <source>
        <dbReference type="PROSITE-ProRule" id="PRU00023"/>
    </source>
</evidence>
<dbReference type="EMBL" id="JAIFTL010000119">
    <property type="protein sequence ID" value="KAG9323022.1"/>
    <property type="molecule type" value="Genomic_DNA"/>
</dbReference>